<gene>
    <name evidence="1" type="ORF">B5F11_11060</name>
</gene>
<evidence type="ECO:0000313" key="2">
    <source>
        <dbReference type="Proteomes" id="UP000196386"/>
    </source>
</evidence>
<dbReference type="EMBL" id="NFKP01000013">
    <property type="protein sequence ID" value="OUP68983.1"/>
    <property type="molecule type" value="Genomic_DNA"/>
</dbReference>
<dbReference type="AlphaFoldDB" id="A0A1Y4MYP9"/>
<dbReference type="Proteomes" id="UP000196386">
    <property type="component" value="Unassembled WGS sequence"/>
</dbReference>
<name>A0A1Y4MYP9_9FIRM</name>
<reference evidence="2" key="1">
    <citation type="submission" date="2017-04" db="EMBL/GenBank/DDBJ databases">
        <title>Function of individual gut microbiota members based on whole genome sequencing of pure cultures obtained from chicken caecum.</title>
        <authorList>
            <person name="Medvecky M."/>
            <person name="Cejkova D."/>
            <person name="Polansky O."/>
            <person name="Karasova D."/>
            <person name="Kubasova T."/>
            <person name="Cizek A."/>
            <person name="Rychlik I."/>
        </authorList>
    </citation>
    <scope>NUCLEOTIDE SEQUENCE [LARGE SCALE GENOMIC DNA]</scope>
    <source>
        <strain evidence="2">An175</strain>
    </source>
</reference>
<protein>
    <recommendedName>
        <fullName evidence="3">Phage protein</fullName>
    </recommendedName>
</protein>
<sequence>MARQKKVTVNGTEFTLQSVSPSWYYETNDECGNTGSGKRKSAEYMDRMFKNCVIAPAEVRNEGMAYFDEKDDLKTPERLIKAIENFLRE</sequence>
<evidence type="ECO:0008006" key="3">
    <source>
        <dbReference type="Google" id="ProtNLM"/>
    </source>
</evidence>
<comment type="caution">
    <text evidence="1">The sequence shown here is derived from an EMBL/GenBank/DDBJ whole genome shotgun (WGS) entry which is preliminary data.</text>
</comment>
<accession>A0A1Y4MYP9</accession>
<proteinExistence type="predicted"/>
<organism evidence="1 2">
    <name type="scientific">Anaerotruncus colihominis</name>
    <dbReference type="NCBI Taxonomy" id="169435"/>
    <lineage>
        <taxon>Bacteria</taxon>
        <taxon>Bacillati</taxon>
        <taxon>Bacillota</taxon>
        <taxon>Clostridia</taxon>
        <taxon>Eubacteriales</taxon>
        <taxon>Oscillospiraceae</taxon>
        <taxon>Anaerotruncus</taxon>
    </lineage>
</organism>
<evidence type="ECO:0000313" key="1">
    <source>
        <dbReference type="EMBL" id="OUP68983.1"/>
    </source>
</evidence>